<evidence type="ECO:0000256" key="5">
    <source>
        <dbReference type="ARBA" id="ARBA00023172"/>
    </source>
</evidence>
<reference evidence="9 10" key="1">
    <citation type="submission" date="2015-11" db="EMBL/GenBank/DDBJ databases">
        <title>Butyribacter intestini gen. nov., sp. nov., a butyric acid-producing bacterium of the family Lachnospiraceae isolated from the human faeces.</title>
        <authorList>
            <person name="Zou Y."/>
            <person name="Xue W."/>
            <person name="Luo G."/>
            <person name="Lv M."/>
        </authorList>
    </citation>
    <scope>NUCLEOTIDE SEQUENCE [LARGE SCALE GENOMIC DNA]</scope>
    <source>
        <strain evidence="9 10">ACET-33324</strain>
    </source>
</reference>
<evidence type="ECO:0000256" key="2">
    <source>
        <dbReference type="ARBA" id="ARBA00008857"/>
    </source>
</evidence>
<dbReference type="PANTHER" id="PTHR30349">
    <property type="entry name" value="PHAGE INTEGRASE-RELATED"/>
    <property type="match status" value="1"/>
</dbReference>
<evidence type="ECO:0008006" key="11">
    <source>
        <dbReference type="Google" id="ProtNLM"/>
    </source>
</evidence>
<dbReference type="RefSeq" id="WP_058351577.1">
    <property type="nucleotide sequence ID" value="NZ_CABMMD010000035.1"/>
</dbReference>
<dbReference type="Proteomes" id="UP000054874">
    <property type="component" value="Unassembled WGS sequence"/>
</dbReference>
<dbReference type="InterPro" id="IPR011010">
    <property type="entry name" value="DNA_brk_join_enz"/>
</dbReference>
<evidence type="ECO:0000313" key="10">
    <source>
        <dbReference type="Proteomes" id="UP000054874"/>
    </source>
</evidence>
<comment type="similarity">
    <text evidence="2">Belongs to the 'phage' integrase family.</text>
</comment>
<evidence type="ECO:0000256" key="6">
    <source>
        <dbReference type="PROSITE-ProRule" id="PRU01248"/>
    </source>
</evidence>
<protein>
    <recommendedName>
        <fullName evidence="11">Integrase</fullName>
    </recommendedName>
</protein>
<dbReference type="STRING" id="290052.ASU35_06190"/>
<dbReference type="GO" id="GO:0003677">
    <property type="term" value="F:DNA binding"/>
    <property type="evidence" value="ECO:0007669"/>
    <property type="project" value="UniProtKB-UniRule"/>
</dbReference>
<dbReference type="EMBL" id="LNAM01000035">
    <property type="protein sequence ID" value="KSV60150.1"/>
    <property type="molecule type" value="Genomic_DNA"/>
</dbReference>
<dbReference type="OrthoDB" id="9801717at2"/>
<dbReference type="InterPro" id="IPR044068">
    <property type="entry name" value="CB"/>
</dbReference>
<comment type="function">
    <text evidence="1">Site-specific tyrosine recombinase, which acts by catalyzing the cutting and rejoining of the recombining DNA molecules.</text>
</comment>
<feature type="domain" description="Core-binding (CB)" evidence="8">
    <location>
        <begin position="1"/>
        <end position="84"/>
    </location>
</feature>
<evidence type="ECO:0000259" key="8">
    <source>
        <dbReference type="PROSITE" id="PS51900"/>
    </source>
</evidence>
<dbReference type="GO" id="GO:0015074">
    <property type="term" value="P:DNA integration"/>
    <property type="evidence" value="ECO:0007669"/>
    <property type="project" value="UniProtKB-KW"/>
</dbReference>
<dbReference type="Gene3D" id="1.10.150.130">
    <property type="match status" value="1"/>
</dbReference>
<sequence length="288" mass="33619">MDYLKRYKKMISLRGLTDHTMKSYQTYISAYLTFVSDTLHKTPSQVSYNEQRQFLEKLQKERNLSDRTINVAISQLRFFTLYVLHKSWDDTQLPMRKFDTFLPYVPSQEDTKLFISTITDLKVKAMVAIMYSAGLRIGEVCNLRYEDISRKNMRIHVTHGKNRSDRYAILSKYALDIVTEYWFAYGRPTGYLFPKQRNPDKPIDTFYLSRNIHKHEEELGWPNRITCHSFRHAFGTHLYENGVDLMTIKTLLGHKSLESTTIYVHLAVSGNHSAISPLDALFGGADHE</sequence>
<evidence type="ECO:0000256" key="1">
    <source>
        <dbReference type="ARBA" id="ARBA00003283"/>
    </source>
</evidence>
<feature type="domain" description="Tyr recombinase" evidence="7">
    <location>
        <begin position="101"/>
        <end position="276"/>
    </location>
</feature>
<dbReference type="Gene3D" id="1.10.443.10">
    <property type="entry name" value="Intergrase catalytic core"/>
    <property type="match status" value="1"/>
</dbReference>
<dbReference type="Pfam" id="PF13495">
    <property type="entry name" value="Phage_int_SAM_4"/>
    <property type="match status" value="1"/>
</dbReference>
<dbReference type="InterPro" id="IPR002104">
    <property type="entry name" value="Integrase_catalytic"/>
</dbReference>
<evidence type="ECO:0000313" key="9">
    <source>
        <dbReference type="EMBL" id="KSV60150.1"/>
    </source>
</evidence>
<proteinExistence type="inferred from homology"/>
<evidence type="ECO:0000256" key="3">
    <source>
        <dbReference type="ARBA" id="ARBA00022908"/>
    </source>
</evidence>
<dbReference type="InterPro" id="IPR013762">
    <property type="entry name" value="Integrase-like_cat_sf"/>
</dbReference>
<dbReference type="GO" id="GO:0006310">
    <property type="term" value="P:DNA recombination"/>
    <property type="evidence" value="ECO:0007669"/>
    <property type="project" value="UniProtKB-KW"/>
</dbReference>
<keyword evidence="4 6" id="KW-0238">DNA-binding</keyword>
<evidence type="ECO:0000256" key="4">
    <source>
        <dbReference type="ARBA" id="ARBA00023125"/>
    </source>
</evidence>
<organism evidence="9 10">
    <name type="scientific">Acetivibrio ethanolgignens</name>
    <dbReference type="NCBI Taxonomy" id="290052"/>
    <lineage>
        <taxon>Bacteria</taxon>
        <taxon>Bacillati</taxon>
        <taxon>Bacillota</taxon>
        <taxon>Clostridia</taxon>
        <taxon>Eubacteriales</taxon>
        <taxon>Oscillospiraceae</taxon>
        <taxon>Acetivibrio</taxon>
    </lineage>
</organism>
<dbReference type="InterPro" id="IPR050090">
    <property type="entry name" value="Tyrosine_recombinase_XerCD"/>
</dbReference>
<dbReference type="InterPro" id="IPR004107">
    <property type="entry name" value="Integrase_SAM-like_N"/>
</dbReference>
<dbReference type="PANTHER" id="PTHR30349:SF41">
    <property type="entry name" value="INTEGRASE_RECOMBINASE PROTEIN MJ0367-RELATED"/>
    <property type="match status" value="1"/>
</dbReference>
<gene>
    <name evidence="9" type="ORF">ASU35_06190</name>
</gene>
<keyword evidence="10" id="KW-1185">Reference proteome</keyword>
<evidence type="ECO:0000259" key="7">
    <source>
        <dbReference type="PROSITE" id="PS51898"/>
    </source>
</evidence>
<dbReference type="InterPro" id="IPR010998">
    <property type="entry name" value="Integrase_recombinase_N"/>
</dbReference>
<dbReference type="PROSITE" id="PS51898">
    <property type="entry name" value="TYR_RECOMBINASE"/>
    <property type="match status" value="1"/>
</dbReference>
<dbReference type="SUPFAM" id="SSF56349">
    <property type="entry name" value="DNA breaking-rejoining enzymes"/>
    <property type="match status" value="1"/>
</dbReference>
<dbReference type="Pfam" id="PF00589">
    <property type="entry name" value="Phage_integrase"/>
    <property type="match status" value="1"/>
</dbReference>
<name>A0A0V8QIT7_9FIRM</name>
<comment type="caution">
    <text evidence="9">The sequence shown here is derived from an EMBL/GenBank/DDBJ whole genome shotgun (WGS) entry which is preliminary data.</text>
</comment>
<keyword evidence="5" id="KW-0233">DNA recombination</keyword>
<dbReference type="PROSITE" id="PS51900">
    <property type="entry name" value="CB"/>
    <property type="match status" value="1"/>
</dbReference>
<accession>A0A0V8QIT7</accession>
<keyword evidence="3" id="KW-0229">DNA integration</keyword>
<dbReference type="AlphaFoldDB" id="A0A0V8QIT7"/>